<dbReference type="SUPFAM" id="SSF55781">
    <property type="entry name" value="GAF domain-like"/>
    <property type="match status" value="1"/>
</dbReference>
<feature type="compositionally biased region" description="Basic and acidic residues" evidence="1">
    <location>
        <begin position="182"/>
        <end position="193"/>
    </location>
</feature>
<dbReference type="PANTHER" id="PTHR43102:SF2">
    <property type="entry name" value="GAF DOMAIN-CONTAINING PROTEIN"/>
    <property type="match status" value="1"/>
</dbReference>
<dbReference type="InterPro" id="IPR003018">
    <property type="entry name" value="GAF"/>
</dbReference>
<dbReference type="Pfam" id="PF01590">
    <property type="entry name" value="GAF"/>
    <property type="match status" value="1"/>
</dbReference>
<feature type="compositionally biased region" description="Pro residues" evidence="1">
    <location>
        <begin position="236"/>
        <end position="248"/>
    </location>
</feature>
<keyword evidence="4" id="KW-1185">Reference proteome</keyword>
<evidence type="ECO:0000313" key="3">
    <source>
        <dbReference type="EMBL" id="MBL1115286.1"/>
    </source>
</evidence>
<proteinExistence type="predicted"/>
<dbReference type="Proteomes" id="UP000621510">
    <property type="component" value="Unassembled WGS sequence"/>
</dbReference>
<feature type="region of interest" description="Disordered" evidence="1">
    <location>
        <begin position="182"/>
        <end position="248"/>
    </location>
</feature>
<protein>
    <submittedName>
        <fullName evidence="3">GAF domain-containing protein</fullName>
    </submittedName>
</protein>
<dbReference type="PANTHER" id="PTHR43102">
    <property type="entry name" value="SLR1143 PROTEIN"/>
    <property type="match status" value="1"/>
</dbReference>
<organism evidence="3 4">
    <name type="scientific">Streptomyces endocoffeicus</name>
    <dbReference type="NCBI Taxonomy" id="2898945"/>
    <lineage>
        <taxon>Bacteria</taxon>
        <taxon>Bacillati</taxon>
        <taxon>Actinomycetota</taxon>
        <taxon>Actinomycetes</taxon>
        <taxon>Kitasatosporales</taxon>
        <taxon>Streptomycetaceae</taxon>
        <taxon>Streptomyces</taxon>
    </lineage>
</organism>
<dbReference type="RefSeq" id="WP_201853081.1">
    <property type="nucleotide sequence ID" value="NZ_JAERRG010000009.1"/>
</dbReference>
<feature type="domain" description="GAF" evidence="2">
    <location>
        <begin position="39"/>
        <end position="162"/>
    </location>
</feature>
<reference evidence="3 4" key="1">
    <citation type="submission" date="2021-01" db="EMBL/GenBank/DDBJ databases">
        <title>WGS of actinomycetes isolated from Thailand.</title>
        <authorList>
            <person name="Thawai C."/>
        </authorList>
    </citation>
    <scope>NUCLEOTIDE SEQUENCE [LARGE SCALE GENOMIC DNA]</scope>
    <source>
        <strain evidence="3 4">CA3R110</strain>
    </source>
</reference>
<name>A0ABS1PU83_9ACTN</name>
<sequence length="248" mass="26754">MTSDHDRPESVLAAPGQDLAQLHARQELLAQHGVCVTSPDAVFDAIADALAIATGFPYAMVNFYLDRQRFAGLHNPPPESGLPPVDRTMDIRHGWCPHVVKRKLGLPLHDVHASHRYSGNFVVDAIGINAYVGDPLIYPGTNIVLGTVCVIDVHKHPESDADRLMGQVEIATAEVMADIRARVRPERLTEHRAASGSGGRSGATPFPHLPHPHERPGLTPGRSALSPRALEEGNRPCPPPPPPSSSRT</sequence>
<dbReference type="EMBL" id="JAERRG010000009">
    <property type="protein sequence ID" value="MBL1115286.1"/>
    <property type="molecule type" value="Genomic_DNA"/>
</dbReference>
<evidence type="ECO:0000256" key="1">
    <source>
        <dbReference type="SAM" id="MobiDB-lite"/>
    </source>
</evidence>
<accession>A0ABS1PU83</accession>
<gene>
    <name evidence="3" type="ORF">JK364_23225</name>
</gene>
<comment type="caution">
    <text evidence="3">The sequence shown here is derived from an EMBL/GenBank/DDBJ whole genome shotgun (WGS) entry which is preliminary data.</text>
</comment>
<evidence type="ECO:0000259" key="2">
    <source>
        <dbReference type="Pfam" id="PF01590"/>
    </source>
</evidence>
<evidence type="ECO:0000313" key="4">
    <source>
        <dbReference type="Proteomes" id="UP000621510"/>
    </source>
</evidence>